<reference evidence="1" key="1">
    <citation type="submission" date="2017-07" db="EMBL/GenBank/DDBJ databases">
        <authorList>
            <person name="Mikheyev A."/>
            <person name="Grau M."/>
        </authorList>
    </citation>
    <scope>NUCLEOTIDE SEQUENCE</scope>
    <source>
        <tissue evidence="1">Venom_gland</tissue>
    </source>
</reference>
<protein>
    <submittedName>
        <fullName evidence="1">Uncharacterized protein</fullName>
    </submittedName>
</protein>
<reference evidence="1" key="2">
    <citation type="submission" date="2017-11" db="EMBL/GenBank/DDBJ databases">
        <title>Coralsnake Venomics: Analyses of Venom Gland Transcriptomes and Proteomes of Six Brazilian Taxa.</title>
        <authorList>
            <person name="Aird S.D."/>
            <person name="Jorge da Silva N."/>
            <person name="Qiu L."/>
            <person name="Villar-Briones A."/>
            <person name="Aparecida-Saddi V."/>
            <person name="Campos-Telles M.P."/>
            <person name="Grau M."/>
            <person name="Mikheyev A.S."/>
        </authorList>
    </citation>
    <scope>NUCLEOTIDE SEQUENCE</scope>
    <source>
        <tissue evidence="1">Venom_gland</tissue>
    </source>
</reference>
<organism evidence="1">
    <name type="scientific">Micrurus lemniscatus lemniscatus</name>
    <dbReference type="NCBI Taxonomy" id="129467"/>
    <lineage>
        <taxon>Eukaryota</taxon>
        <taxon>Metazoa</taxon>
        <taxon>Chordata</taxon>
        <taxon>Craniata</taxon>
        <taxon>Vertebrata</taxon>
        <taxon>Euteleostomi</taxon>
        <taxon>Lepidosauria</taxon>
        <taxon>Squamata</taxon>
        <taxon>Bifurcata</taxon>
        <taxon>Unidentata</taxon>
        <taxon>Episquamata</taxon>
        <taxon>Toxicofera</taxon>
        <taxon>Serpentes</taxon>
        <taxon>Colubroidea</taxon>
        <taxon>Elapidae</taxon>
        <taxon>Elapinae</taxon>
        <taxon>Micrurus</taxon>
    </lineage>
</organism>
<dbReference type="AlphaFoldDB" id="A0A2D4HF47"/>
<proteinExistence type="predicted"/>
<evidence type="ECO:0000313" key="1">
    <source>
        <dbReference type="EMBL" id="LAA70536.1"/>
    </source>
</evidence>
<accession>A0A2D4HF47</accession>
<sequence>MAFVHLLNMKGKHRTNSIFLLRQSFSLSCKSLFIEYHQYLINLYIALHSKEYNFFRNSLLKICVLLRTDTKDFIWTSCFSSSHIHLIYFRYSPNFLSILRHKLFVCFSD</sequence>
<dbReference type="EMBL" id="IACK01030375">
    <property type="protein sequence ID" value="LAA70536.1"/>
    <property type="molecule type" value="Transcribed_RNA"/>
</dbReference>
<name>A0A2D4HF47_MICLE</name>